<protein>
    <recommendedName>
        <fullName evidence="9">Indole-3-glycerol phosphate synthase</fullName>
        <shortName evidence="9">IGPS</shortName>
        <ecNumber evidence="9">4.1.1.48</ecNumber>
    </recommendedName>
</protein>
<dbReference type="CDD" id="cd00331">
    <property type="entry name" value="IGPS"/>
    <property type="match status" value="1"/>
</dbReference>
<dbReference type="EMBL" id="LDYG01000028">
    <property type="protein sequence ID" value="KUP06435.1"/>
    <property type="molecule type" value="Genomic_DNA"/>
</dbReference>
<evidence type="ECO:0000256" key="3">
    <source>
        <dbReference type="ARBA" id="ARBA00008737"/>
    </source>
</evidence>
<dbReference type="GO" id="GO:0004425">
    <property type="term" value="F:indole-3-glycerol-phosphate synthase activity"/>
    <property type="evidence" value="ECO:0007669"/>
    <property type="project" value="UniProtKB-UniRule"/>
</dbReference>
<comment type="caution">
    <text evidence="11">The sequence shown here is derived from an EMBL/GenBank/DDBJ whole genome shotgun (WGS) entry which is preliminary data.</text>
</comment>
<organism evidence="11 12">
    <name type="scientific">Bacillus coahuilensis p1.1.43</name>
    <dbReference type="NCBI Taxonomy" id="1150625"/>
    <lineage>
        <taxon>Bacteria</taxon>
        <taxon>Bacillati</taxon>
        <taxon>Bacillota</taxon>
        <taxon>Bacilli</taxon>
        <taxon>Bacillales</taxon>
        <taxon>Bacillaceae</taxon>
        <taxon>Bacillus</taxon>
    </lineage>
</organism>
<evidence type="ECO:0000256" key="9">
    <source>
        <dbReference type="HAMAP-Rule" id="MF_00134"/>
    </source>
</evidence>
<evidence type="ECO:0000256" key="5">
    <source>
        <dbReference type="ARBA" id="ARBA00022793"/>
    </source>
</evidence>
<gene>
    <name evidence="9" type="primary">trpC</name>
    <name evidence="11" type="ORF">Q75_07810</name>
</gene>
<evidence type="ECO:0000313" key="11">
    <source>
        <dbReference type="EMBL" id="KUP06435.1"/>
    </source>
</evidence>
<dbReference type="HAMAP" id="MF_00134_A">
    <property type="entry name" value="IGPS_A"/>
    <property type="match status" value="1"/>
</dbReference>
<keyword evidence="8 9" id="KW-0456">Lyase</keyword>
<evidence type="ECO:0000256" key="6">
    <source>
        <dbReference type="ARBA" id="ARBA00022822"/>
    </source>
</evidence>
<evidence type="ECO:0000259" key="10">
    <source>
        <dbReference type="Pfam" id="PF00218"/>
    </source>
</evidence>
<dbReference type="InterPro" id="IPR013785">
    <property type="entry name" value="Aldolase_TIM"/>
</dbReference>
<comment type="catalytic activity">
    <reaction evidence="1 9">
        <text>1-(2-carboxyphenylamino)-1-deoxy-D-ribulose 5-phosphate + H(+) = (1S,2R)-1-C-(indol-3-yl)glycerol 3-phosphate + CO2 + H2O</text>
        <dbReference type="Rhea" id="RHEA:23476"/>
        <dbReference type="ChEBI" id="CHEBI:15377"/>
        <dbReference type="ChEBI" id="CHEBI:15378"/>
        <dbReference type="ChEBI" id="CHEBI:16526"/>
        <dbReference type="ChEBI" id="CHEBI:58613"/>
        <dbReference type="ChEBI" id="CHEBI:58866"/>
        <dbReference type="EC" id="4.1.1.48"/>
    </reaction>
</comment>
<name>A0A147K8I7_9BACI</name>
<comment type="pathway">
    <text evidence="2 9">Amino-acid biosynthesis; L-tryptophan biosynthesis; L-tryptophan from chorismate: step 4/5.</text>
</comment>
<dbReference type="InterPro" id="IPR013798">
    <property type="entry name" value="Indole-3-glycerol_P_synth_dom"/>
</dbReference>
<sequence length="250" mass="28269">MKLLHQIIETKKKEIEAIPIVKNRQRGINKFLPRILENDFSIIAEFKRASPSKGVINEKADPIDQARYYLEHGATGMSILTDSRYFKGSFDDLKMVADNTAIPLLCKDFIIDNKQIEQAYSAGADMILLIVAALSDRELNELFTYSKGLNLDVLIEVHNRKELERALEISPDLIGINNRNLETFSVNLEVTEQLGPIIHKRGIPFISESGIASLDDVKRVHKAGARGILVGESLMRNRDLLREFQRGILE</sequence>
<dbReference type="NCBIfam" id="NF001377">
    <property type="entry name" value="PRK00278.2-4"/>
    <property type="match status" value="1"/>
</dbReference>
<dbReference type="AlphaFoldDB" id="A0A147K8I7"/>
<keyword evidence="5 9" id="KW-0210">Decarboxylase</keyword>
<dbReference type="UniPathway" id="UPA00035">
    <property type="reaction ID" value="UER00043"/>
</dbReference>
<accession>A0A147K8I7</accession>
<dbReference type="PANTHER" id="PTHR22854:SF2">
    <property type="entry name" value="INDOLE-3-GLYCEROL-PHOSPHATE SYNTHASE"/>
    <property type="match status" value="1"/>
</dbReference>
<dbReference type="Proteomes" id="UP000074108">
    <property type="component" value="Unassembled WGS sequence"/>
</dbReference>
<dbReference type="Gene3D" id="3.20.20.70">
    <property type="entry name" value="Aldolase class I"/>
    <property type="match status" value="1"/>
</dbReference>
<dbReference type="GO" id="GO:0000162">
    <property type="term" value="P:L-tryptophan biosynthetic process"/>
    <property type="evidence" value="ECO:0007669"/>
    <property type="project" value="UniProtKB-UniRule"/>
</dbReference>
<dbReference type="FunFam" id="3.20.20.70:FF:000024">
    <property type="entry name" value="Indole-3-glycerol phosphate synthase"/>
    <property type="match status" value="1"/>
</dbReference>
<dbReference type="PROSITE" id="PS00614">
    <property type="entry name" value="IGPS"/>
    <property type="match status" value="1"/>
</dbReference>
<dbReference type="STRING" id="1150625.Q75_07810"/>
<dbReference type="GO" id="GO:0004640">
    <property type="term" value="F:phosphoribosylanthranilate isomerase activity"/>
    <property type="evidence" value="ECO:0007669"/>
    <property type="project" value="TreeGrafter"/>
</dbReference>
<keyword evidence="6 9" id="KW-0822">Tryptophan biosynthesis</keyword>
<dbReference type="InterPro" id="IPR045186">
    <property type="entry name" value="Indole-3-glycerol_P_synth"/>
</dbReference>
<evidence type="ECO:0000256" key="1">
    <source>
        <dbReference type="ARBA" id="ARBA00001633"/>
    </source>
</evidence>
<dbReference type="PATRIC" id="fig|1150625.3.peg.1649"/>
<dbReference type="PANTHER" id="PTHR22854">
    <property type="entry name" value="TRYPTOPHAN BIOSYNTHESIS PROTEIN"/>
    <property type="match status" value="1"/>
</dbReference>
<feature type="domain" description="Indole-3-glycerol phosphate synthase" evidence="10">
    <location>
        <begin position="21"/>
        <end position="241"/>
    </location>
</feature>
<dbReference type="InterPro" id="IPR011060">
    <property type="entry name" value="RibuloseP-bd_barrel"/>
</dbReference>
<keyword evidence="12" id="KW-1185">Reference proteome</keyword>
<keyword evidence="7 9" id="KW-0057">Aromatic amino acid biosynthesis</keyword>
<evidence type="ECO:0000313" key="12">
    <source>
        <dbReference type="Proteomes" id="UP000074108"/>
    </source>
</evidence>
<reference evidence="11 12" key="1">
    <citation type="journal article" date="2016" name="Front. Microbiol.">
        <title>Microevolution Analysis of Bacillus coahuilensis Unveils Differences in Phosphorus Acquisition Strategies and Their Regulation.</title>
        <authorList>
            <person name="Gomez-Lunar Z."/>
            <person name="Hernandez-Gonzalez I."/>
            <person name="Rodriguez-Torres M.D."/>
            <person name="Souza V."/>
            <person name="Olmedo-Alvarez G."/>
        </authorList>
    </citation>
    <scope>NUCLEOTIDE SEQUENCE [LARGE SCALE GENOMIC DNA]</scope>
    <source>
        <strain evidence="12">p1.1.43</strain>
    </source>
</reference>
<dbReference type="RefSeq" id="WP_059350993.1">
    <property type="nucleotide sequence ID" value="NZ_LDYG01000028.1"/>
</dbReference>
<comment type="similarity">
    <text evidence="3 9">Belongs to the TrpC family.</text>
</comment>
<evidence type="ECO:0000256" key="4">
    <source>
        <dbReference type="ARBA" id="ARBA00022605"/>
    </source>
</evidence>
<evidence type="ECO:0000256" key="2">
    <source>
        <dbReference type="ARBA" id="ARBA00004696"/>
    </source>
</evidence>
<dbReference type="Pfam" id="PF00218">
    <property type="entry name" value="IGPS"/>
    <property type="match status" value="1"/>
</dbReference>
<dbReference type="SUPFAM" id="SSF51366">
    <property type="entry name" value="Ribulose-phoshate binding barrel"/>
    <property type="match status" value="1"/>
</dbReference>
<dbReference type="OrthoDB" id="9804217at2"/>
<dbReference type="InterPro" id="IPR001468">
    <property type="entry name" value="Indole-3-GlycerolPSynthase_CS"/>
</dbReference>
<evidence type="ECO:0000256" key="7">
    <source>
        <dbReference type="ARBA" id="ARBA00023141"/>
    </source>
</evidence>
<evidence type="ECO:0000256" key="8">
    <source>
        <dbReference type="ARBA" id="ARBA00023239"/>
    </source>
</evidence>
<proteinExistence type="inferred from homology"/>
<dbReference type="HAMAP" id="MF_00134_B">
    <property type="entry name" value="IGPS_B"/>
    <property type="match status" value="1"/>
</dbReference>
<dbReference type="EC" id="4.1.1.48" evidence="9"/>
<keyword evidence="4 9" id="KW-0028">Amino-acid biosynthesis</keyword>